<evidence type="ECO:0000313" key="1">
    <source>
        <dbReference type="EMBL" id="MFM1723985.1"/>
    </source>
</evidence>
<proteinExistence type="predicted"/>
<organism evidence="1 2">
    <name type="scientific">Rhodococcus parequi</name>
    <dbReference type="NCBI Taxonomy" id="3137122"/>
    <lineage>
        <taxon>Bacteria</taxon>
        <taxon>Bacillati</taxon>
        <taxon>Actinomycetota</taxon>
        <taxon>Actinomycetes</taxon>
        <taxon>Mycobacteriales</taxon>
        <taxon>Nocardiaceae</taxon>
        <taxon>Rhodococcus</taxon>
    </lineage>
</organism>
<evidence type="ECO:0000313" key="2">
    <source>
        <dbReference type="Proteomes" id="UP001629745"/>
    </source>
</evidence>
<name>A0ABW9FEK7_9NOCA</name>
<reference evidence="1 2" key="1">
    <citation type="submission" date="2023-11" db="EMBL/GenBank/DDBJ databases">
        <authorList>
            <person name="Val-Calvo J."/>
            <person name="Scortti M."/>
            <person name="Vazquez-Boland J."/>
        </authorList>
    </citation>
    <scope>NUCLEOTIDE SEQUENCE [LARGE SCALE GENOMIC DNA]</scope>
    <source>
        <strain evidence="1 2">PAM 2766</strain>
    </source>
</reference>
<accession>A0ABW9FEK7</accession>
<keyword evidence="2" id="KW-1185">Reference proteome</keyword>
<dbReference type="EMBL" id="JBDLNV010000003">
    <property type="protein sequence ID" value="MFM1723985.1"/>
    <property type="molecule type" value="Genomic_DNA"/>
</dbReference>
<dbReference type="RefSeq" id="WP_420164523.1">
    <property type="nucleotide sequence ID" value="NZ_JBDLNV010000003.1"/>
</dbReference>
<comment type="caution">
    <text evidence="1">The sequence shown here is derived from an EMBL/GenBank/DDBJ whole genome shotgun (WGS) entry which is preliminary data.</text>
</comment>
<sequence>MNDPQMRTAVLEAFERLGSELNPPFASREEYLADCLDIQRDTVAGHLPAERIRLWIDLLEDPLAAGYREAFAAADMDLFAAALRHSSALRHAKVRAGGADHSQLYGLALLAAAVHDEARSDALLPAELGPAAHGHPFAVAVTNLIMAIRAGETERSEPLGRDIARAGPRRLTAADQALLSCLTAILERDAGEASRKLHAYARSMSVRKTVGHTALHRVVSPDAHGLFALAVRALGNDAVTPPETGAFSIDFARWQLRAAPAGAFVVYTEQLDEVGELLATVPPRTRLRTESSIGSRLLDAEAFRRDLIARVLSRGSSATDVGEIVPT</sequence>
<gene>
    <name evidence="1" type="ORF">ABEU20_002559</name>
</gene>
<protein>
    <submittedName>
        <fullName evidence="1">Uncharacterized protein</fullName>
    </submittedName>
</protein>
<dbReference type="Proteomes" id="UP001629745">
    <property type="component" value="Unassembled WGS sequence"/>
</dbReference>